<protein>
    <submittedName>
        <fullName evidence="1">Uncharacterized protein</fullName>
    </submittedName>
</protein>
<proteinExistence type="predicted"/>
<dbReference type="EMBL" id="FMYW01000007">
    <property type="protein sequence ID" value="SDC40886.1"/>
    <property type="molecule type" value="Genomic_DNA"/>
</dbReference>
<name>A0A1G6LE69_9FIRM</name>
<reference evidence="2" key="1">
    <citation type="submission" date="2016-10" db="EMBL/GenBank/DDBJ databases">
        <authorList>
            <person name="Varghese N."/>
            <person name="Submissions S."/>
        </authorList>
    </citation>
    <scope>NUCLEOTIDE SEQUENCE [LARGE SCALE GENOMIC DNA]</scope>
    <source>
        <strain evidence="2">DSM 11005</strain>
    </source>
</reference>
<dbReference type="InterPro" id="IPR053735">
    <property type="entry name" value="Type_III_TA_endoRNase"/>
</dbReference>
<sequence>MDIIEGCFYHISDKFFLEVNEPSLMANKEDGNYRPHYLAIRDTLNTEIFWITHRRAALSI</sequence>
<dbReference type="Proteomes" id="UP000198943">
    <property type="component" value="Unassembled WGS sequence"/>
</dbReference>
<dbReference type="RefSeq" id="WP_093730199.1">
    <property type="nucleotide sequence ID" value="NZ_FMYW01000007.1"/>
</dbReference>
<dbReference type="Gene3D" id="3.10.129.130">
    <property type="match status" value="1"/>
</dbReference>
<gene>
    <name evidence="1" type="ORF">SAMN04487864_1074</name>
</gene>
<keyword evidence="2" id="KW-1185">Reference proteome</keyword>
<dbReference type="OrthoDB" id="1682300at2"/>
<evidence type="ECO:0000313" key="1">
    <source>
        <dbReference type="EMBL" id="SDC40886.1"/>
    </source>
</evidence>
<organism evidence="1 2">
    <name type="scientific">Succiniclasticum ruminis</name>
    <dbReference type="NCBI Taxonomy" id="40841"/>
    <lineage>
        <taxon>Bacteria</taxon>
        <taxon>Bacillati</taxon>
        <taxon>Bacillota</taxon>
        <taxon>Negativicutes</taxon>
        <taxon>Acidaminococcales</taxon>
        <taxon>Acidaminococcaceae</taxon>
        <taxon>Succiniclasticum</taxon>
    </lineage>
</organism>
<dbReference type="AlphaFoldDB" id="A0A1G6LE69"/>
<evidence type="ECO:0000313" key="2">
    <source>
        <dbReference type="Proteomes" id="UP000198943"/>
    </source>
</evidence>
<accession>A0A1G6LE69</accession>